<evidence type="ECO:0000313" key="2">
    <source>
        <dbReference type="Proteomes" id="UP000264541"/>
    </source>
</evidence>
<dbReference type="AlphaFoldDB" id="A0A372LRH3"/>
<dbReference type="OrthoDB" id="2418090at2"/>
<dbReference type="InterPro" id="IPR021637">
    <property type="entry name" value="DUF3243"/>
</dbReference>
<gene>
    <name evidence="1" type="ORF">D0469_05795</name>
</gene>
<reference evidence="1 2" key="1">
    <citation type="submission" date="2018-08" db="EMBL/GenBank/DDBJ databases">
        <title>Bacillus chawlae sp. nov., Bacillus glennii sp. nov., and Bacillus saganii sp. nov. Isolated from the Vehicle Assembly Building at Kennedy Space Center where the Viking Spacecraft were Assembled.</title>
        <authorList>
            <person name="Seuylemezian A."/>
            <person name="Vaishampayan P."/>
        </authorList>
    </citation>
    <scope>NUCLEOTIDE SEQUENCE [LARGE SCALE GENOMIC DNA]</scope>
    <source>
        <strain evidence="1 2">V47-23a</strain>
    </source>
</reference>
<name>A0A372LRH3_9BACI</name>
<dbReference type="RefSeq" id="WP_117325699.1">
    <property type="nucleotide sequence ID" value="NZ_QVTE01000014.1"/>
</dbReference>
<sequence>MSEQGHVVKKNGEMDTGMVDDAIKRIPPERVEDILESFGQFKSYLKVRMDLGKKIGLDEEQLTKTAEKISNYLAEHVEPKNREEKLLQELWKVGNQEERHKLAHLLVKLVDNEMS</sequence>
<proteinExistence type="predicted"/>
<accession>A0A372LRH3</accession>
<keyword evidence="2" id="KW-1185">Reference proteome</keyword>
<protein>
    <submittedName>
        <fullName evidence="1">DUF3243 domain-containing protein</fullName>
    </submittedName>
</protein>
<comment type="caution">
    <text evidence="1">The sequence shown here is derived from an EMBL/GenBank/DDBJ whole genome shotgun (WGS) entry which is preliminary data.</text>
</comment>
<dbReference type="Gene3D" id="1.10.760.20">
    <property type="entry name" value="Protein of unknown function DUF3243"/>
    <property type="match status" value="1"/>
</dbReference>
<dbReference type="Pfam" id="PF11588">
    <property type="entry name" value="DUF3243"/>
    <property type="match status" value="1"/>
</dbReference>
<organism evidence="1 2">
    <name type="scientific">Peribacillus saganii</name>
    <dbReference type="NCBI Taxonomy" id="2303992"/>
    <lineage>
        <taxon>Bacteria</taxon>
        <taxon>Bacillati</taxon>
        <taxon>Bacillota</taxon>
        <taxon>Bacilli</taxon>
        <taxon>Bacillales</taxon>
        <taxon>Bacillaceae</taxon>
        <taxon>Peribacillus</taxon>
    </lineage>
</organism>
<dbReference type="EMBL" id="QVTE01000014">
    <property type="protein sequence ID" value="RFU70646.1"/>
    <property type="molecule type" value="Genomic_DNA"/>
</dbReference>
<dbReference type="InterPro" id="IPR038292">
    <property type="entry name" value="YmfJ/YflH_sf"/>
</dbReference>
<dbReference type="Proteomes" id="UP000264541">
    <property type="component" value="Unassembled WGS sequence"/>
</dbReference>
<evidence type="ECO:0000313" key="1">
    <source>
        <dbReference type="EMBL" id="RFU70646.1"/>
    </source>
</evidence>